<comment type="subcellular location">
    <subcellularLocation>
        <location evidence="1 12">Cell outer membrane</location>
        <topology evidence="1 12">Multi-pass membrane protein</topology>
    </subcellularLocation>
</comment>
<reference evidence="16 17" key="1">
    <citation type="submission" date="2019-08" db="EMBL/GenBank/DDBJ databases">
        <title>Genome sequence of Gillisia hiemivivida IC154 (type strain).</title>
        <authorList>
            <person name="Bowman J.P."/>
        </authorList>
    </citation>
    <scope>NUCLEOTIDE SEQUENCE [LARGE SCALE GENOMIC DNA]</scope>
    <source>
        <strain evidence="16 17">IC154</strain>
    </source>
</reference>
<accession>A0A5C6ZU05</accession>
<dbReference type="InterPro" id="IPR000531">
    <property type="entry name" value="Beta-barrel_TonB"/>
</dbReference>
<dbReference type="GO" id="GO:0009279">
    <property type="term" value="C:cell outer membrane"/>
    <property type="evidence" value="ECO:0007669"/>
    <property type="project" value="UniProtKB-SubCell"/>
</dbReference>
<evidence type="ECO:0000259" key="14">
    <source>
        <dbReference type="Pfam" id="PF00593"/>
    </source>
</evidence>
<dbReference type="PANTHER" id="PTHR32552">
    <property type="entry name" value="FERRICHROME IRON RECEPTOR-RELATED"/>
    <property type="match status" value="1"/>
</dbReference>
<evidence type="ECO:0000256" key="4">
    <source>
        <dbReference type="ARBA" id="ARBA00022496"/>
    </source>
</evidence>
<evidence type="ECO:0000256" key="5">
    <source>
        <dbReference type="ARBA" id="ARBA00022692"/>
    </source>
</evidence>
<evidence type="ECO:0000256" key="12">
    <source>
        <dbReference type="PROSITE-ProRule" id="PRU01360"/>
    </source>
</evidence>
<gene>
    <name evidence="16" type="ORF">ES724_09420</name>
</gene>
<dbReference type="RefSeq" id="WP_146932409.1">
    <property type="nucleotide sequence ID" value="NZ_CBCSHZ010000011.1"/>
</dbReference>
<keyword evidence="3 12" id="KW-1134">Transmembrane beta strand</keyword>
<feature type="domain" description="TonB-dependent receptor-like beta-barrel" evidence="14">
    <location>
        <begin position="241"/>
        <end position="677"/>
    </location>
</feature>
<sequence>MKHLFLLPTALLITVLGYSQQENDTLRKPVETLDEVLVQAIRVDADSPVTHSDISKKELEKRNLGQDIPYLLNYLPSVVTTSDAGAGVGYTYIRVRGSDASRVNVTLNGIPFNDSESQGSFWVNLPDFASSVQSLQLQRGVGTSTNGSGAFGASLNLLSDAVSEEAYGEISNSVGSFGTRKHNVKLSTGLLQDHVEISGRLSTIVSDGYVDRASSDLKSYFLQAAYVDDNTLIKAIAFGGHEVTYQSWFGINKDTLKSNRTFNPAGMYTDTEGNTQFYDNEVDNYKQDHYQLHWNERFNNYWSTNLGLNYTYGRGYFEQYKEDEDFEDYNFTPIEIGGETINSTNLIRRRWLDNDYYVVNANATYKNSKLEVTSGAFYSLYEGDHFGEVIWARFASDSEIRDKYYFSDATKTEFTVFSKATFKLDNRWQLFIDLQGRFIDYSTGGITSDLVGIDVDKSFEFFNPKAGITYQLNPSNQFYAYYGRANREPTRNDFEEGISTAEKLNDFELGWRYDKPNFKVNSNLYLMDYKDQLVLSGALNDVGAPLRTTSGNSYRLGLEIDADWQISSKWSLMPNIALSTNKNQDFVASIDGALVDLGNTNISYSPEIVASNMFVYSPKENLQIGLLSKFVGEQYLGNIDSEASKLDSFFVNDLNVVYELRDIPVFKSIVFNALINNIFDVKYVSNGYFFTYDDDFSIPGEITTIEGAGYYPQAGINFLAGATLKF</sequence>
<name>A0A5C6ZU05_9FLAO</name>
<dbReference type="Proteomes" id="UP000321367">
    <property type="component" value="Unassembled WGS sequence"/>
</dbReference>
<keyword evidence="9 13" id="KW-0798">TonB box</keyword>
<proteinExistence type="inferred from homology"/>
<dbReference type="OrthoDB" id="9761152at2"/>
<evidence type="ECO:0000256" key="11">
    <source>
        <dbReference type="ARBA" id="ARBA00023237"/>
    </source>
</evidence>
<dbReference type="Pfam" id="PF07715">
    <property type="entry name" value="Plug"/>
    <property type="match status" value="1"/>
</dbReference>
<keyword evidence="11 12" id="KW-0998">Cell outer membrane</keyword>
<evidence type="ECO:0000313" key="17">
    <source>
        <dbReference type="Proteomes" id="UP000321367"/>
    </source>
</evidence>
<evidence type="ECO:0000256" key="10">
    <source>
        <dbReference type="ARBA" id="ARBA00023136"/>
    </source>
</evidence>
<keyword evidence="7" id="KW-0408">Iron</keyword>
<dbReference type="InterPro" id="IPR012910">
    <property type="entry name" value="Plug_dom"/>
</dbReference>
<keyword evidence="5 12" id="KW-0812">Transmembrane</keyword>
<keyword evidence="4" id="KW-0410">Iron transport</keyword>
<keyword evidence="6" id="KW-0732">Signal</keyword>
<evidence type="ECO:0000313" key="16">
    <source>
        <dbReference type="EMBL" id="TXD93636.1"/>
    </source>
</evidence>
<keyword evidence="16" id="KW-0675">Receptor</keyword>
<evidence type="ECO:0000259" key="15">
    <source>
        <dbReference type="Pfam" id="PF07715"/>
    </source>
</evidence>
<keyword evidence="10 12" id="KW-0472">Membrane</keyword>
<dbReference type="InterPro" id="IPR036942">
    <property type="entry name" value="Beta-barrel_TonB_sf"/>
</dbReference>
<dbReference type="PANTHER" id="PTHR32552:SF68">
    <property type="entry name" value="FERRICHROME OUTER MEMBRANE TRANSPORTER_PHAGE RECEPTOR"/>
    <property type="match status" value="1"/>
</dbReference>
<evidence type="ECO:0000256" key="7">
    <source>
        <dbReference type="ARBA" id="ARBA00023004"/>
    </source>
</evidence>
<organism evidence="16 17">
    <name type="scientific">Gillisia hiemivivida</name>
    <dbReference type="NCBI Taxonomy" id="291190"/>
    <lineage>
        <taxon>Bacteria</taxon>
        <taxon>Pseudomonadati</taxon>
        <taxon>Bacteroidota</taxon>
        <taxon>Flavobacteriia</taxon>
        <taxon>Flavobacteriales</taxon>
        <taxon>Flavobacteriaceae</taxon>
        <taxon>Gillisia</taxon>
    </lineage>
</organism>
<dbReference type="Gene3D" id="2.40.170.20">
    <property type="entry name" value="TonB-dependent receptor, beta-barrel domain"/>
    <property type="match status" value="1"/>
</dbReference>
<keyword evidence="8" id="KW-0406">Ion transport</keyword>
<dbReference type="PROSITE" id="PS52016">
    <property type="entry name" value="TONB_DEPENDENT_REC_3"/>
    <property type="match status" value="1"/>
</dbReference>
<dbReference type="GO" id="GO:0015344">
    <property type="term" value="F:siderophore uptake transmembrane transporter activity"/>
    <property type="evidence" value="ECO:0007669"/>
    <property type="project" value="TreeGrafter"/>
</dbReference>
<keyword evidence="2 12" id="KW-0813">Transport</keyword>
<comment type="caution">
    <text evidence="16">The sequence shown here is derived from an EMBL/GenBank/DDBJ whole genome shotgun (WGS) entry which is preliminary data.</text>
</comment>
<dbReference type="Gene3D" id="2.170.130.10">
    <property type="entry name" value="TonB-dependent receptor, plug domain"/>
    <property type="match status" value="1"/>
</dbReference>
<evidence type="ECO:0000256" key="2">
    <source>
        <dbReference type="ARBA" id="ARBA00022448"/>
    </source>
</evidence>
<dbReference type="SUPFAM" id="SSF56935">
    <property type="entry name" value="Porins"/>
    <property type="match status" value="1"/>
</dbReference>
<protein>
    <submittedName>
        <fullName evidence="16">TonB-dependent receptor</fullName>
    </submittedName>
</protein>
<dbReference type="InterPro" id="IPR037066">
    <property type="entry name" value="Plug_dom_sf"/>
</dbReference>
<evidence type="ECO:0000256" key="6">
    <source>
        <dbReference type="ARBA" id="ARBA00022729"/>
    </source>
</evidence>
<comment type="similarity">
    <text evidence="12 13">Belongs to the TonB-dependent receptor family.</text>
</comment>
<dbReference type="Pfam" id="PF00593">
    <property type="entry name" value="TonB_dep_Rec_b-barrel"/>
    <property type="match status" value="1"/>
</dbReference>
<evidence type="ECO:0000256" key="8">
    <source>
        <dbReference type="ARBA" id="ARBA00023065"/>
    </source>
</evidence>
<evidence type="ECO:0000256" key="13">
    <source>
        <dbReference type="RuleBase" id="RU003357"/>
    </source>
</evidence>
<dbReference type="AlphaFoldDB" id="A0A5C6ZU05"/>
<evidence type="ECO:0000256" key="3">
    <source>
        <dbReference type="ARBA" id="ARBA00022452"/>
    </source>
</evidence>
<evidence type="ECO:0000256" key="1">
    <source>
        <dbReference type="ARBA" id="ARBA00004571"/>
    </source>
</evidence>
<feature type="domain" description="TonB-dependent receptor plug" evidence="15">
    <location>
        <begin position="46"/>
        <end position="153"/>
    </location>
</feature>
<evidence type="ECO:0000256" key="9">
    <source>
        <dbReference type="ARBA" id="ARBA00023077"/>
    </source>
</evidence>
<dbReference type="InterPro" id="IPR039426">
    <property type="entry name" value="TonB-dep_rcpt-like"/>
</dbReference>
<keyword evidence="17" id="KW-1185">Reference proteome</keyword>
<dbReference type="EMBL" id="VORY01000009">
    <property type="protein sequence ID" value="TXD93636.1"/>
    <property type="molecule type" value="Genomic_DNA"/>
</dbReference>